<feature type="transmembrane region" description="Helical" evidence="3">
    <location>
        <begin position="12"/>
        <end position="32"/>
    </location>
</feature>
<dbReference type="Pfam" id="PF18895">
    <property type="entry name" value="T4SS_pilin"/>
    <property type="match status" value="1"/>
</dbReference>
<dbReference type="Proteomes" id="UP000176329">
    <property type="component" value="Unassembled WGS sequence"/>
</dbReference>
<gene>
    <name evidence="5" type="ORF">A2848_00010</name>
</gene>
<feature type="transmembrane region" description="Helical" evidence="3">
    <location>
        <begin position="105"/>
        <end position="124"/>
    </location>
</feature>
<evidence type="ECO:0000256" key="2">
    <source>
        <dbReference type="SAM" id="MobiDB-lite"/>
    </source>
</evidence>
<evidence type="ECO:0000313" key="6">
    <source>
        <dbReference type="Proteomes" id="UP000176329"/>
    </source>
</evidence>
<feature type="region of interest" description="Disordered" evidence="2">
    <location>
        <begin position="437"/>
        <end position="463"/>
    </location>
</feature>
<dbReference type="NCBIfam" id="NF045849">
    <property type="entry name" value="ICE_MMCAP2_0565"/>
    <property type="match status" value="1"/>
</dbReference>
<proteinExistence type="predicted"/>
<keyword evidence="3" id="KW-0812">Transmembrane</keyword>
<sequence>MRATRFFDRTTIIAFALISVFFIFSVAVPSFAHAQQEVVQNLNAASAEAGLGTSSLGTIVARILRIFFGILGVIALGLCLYAGFKWMTAQGDAKQVDEAKDILKNGVIGLIIIFSAFGISEFVMTKIFGATGLGLKGITAGDSADSTPSFLAGYSGGSALGKVVEWHEPVRGATNVSRNTLIQVKFKFPINPASIIDTKAASVKLKDKTVLAGPLKTGSVLIYSGKDGETGALKSADVWVTVVQDDTTTGFVFDPVPLLGSASENTQYTVKLTSDIERMSGGSALSGLGGSYPWQFTVGTTVDLTPPRVTAIVPAAGGTFDRNVTIQFTFSEPINLASATGVYDPAHKKDFDNISIERPNGSVIPGTWKVGGGFNIVEFTPLFECATNSCGQKVFCLPPSEKLEVRAKSGVLAKNADGVIENAQIDPQVGYVGVTDGSNNALDGGGEEGEEPWSTSGGKPEGTPTDDFFMSFTTTAATKTSAPQIIALEPQIYATAKSDPAVTPDVPVTATFDSVMKASSFGDVELRAKVAKAQAGYWKTVSQTKIKIGGVEQTVNKLVIDHAALAKTSAYAVIIPSSVQDIYQNCFLPSAGLQCKPDPSTGTYSCCNGNSSKSECDKLLEYGKSGT</sequence>
<dbReference type="EMBL" id="MFPV01000030">
    <property type="protein sequence ID" value="OGH61908.1"/>
    <property type="molecule type" value="Genomic_DNA"/>
</dbReference>
<evidence type="ECO:0000313" key="5">
    <source>
        <dbReference type="EMBL" id="OGH61908.1"/>
    </source>
</evidence>
<keyword evidence="3" id="KW-1133">Transmembrane helix</keyword>
<dbReference type="AlphaFoldDB" id="A0A1F6LRB3"/>
<dbReference type="Pfam" id="PF13205">
    <property type="entry name" value="Big_5"/>
    <property type="match status" value="1"/>
</dbReference>
<name>A0A1F6LRB3_9BACT</name>
<comment type="caution">
    <text evidence="5">The sequence shown here is derived from an EMBL/GenBank/DDBJ whole genome shotgun (WGS) entry which is preliminary data.</text>
</comment>
<keyword evidence="3" id="KW-0472">Membrane</keyword>
<dbReference type="InterPro" id="IPR032812">
    <property type="entry name" value="SbsA_Ig"/>
</dbReference>
<keyword evidence="1" id="KW-0732">Signal</keyword>
<feature type="transmembrane region" description="Helical" evidence="3">
    <location>
        <begin position="63"/>
        <end position="84"/>
    </location>
</feature>
<evidence type="ECO:0000256" key="3">
    <source>
        <dbReference type="SAM" id="Phobius"/>
    </source>
</evidence>
<reference evidence="5 6" key="1">
    <citation type="journal article" date="2016" name="Nat. Commun.">
        <title>Thousands of microbial genomes shed light on interconnected biogeochemical processes in an aquifer system.</title>
        <authorList>
            <person name="Anantharaman K."/>
            <person name="Brown C.T."/>
            <person name="Hug L.A."/>
            <person name="Sharon I."/>
            <person name="Castelle C.J."/>
            <person name="Probst A.J."/>
            <person name="Thomas B.C."/>
            <person name="Singh A."/>
            <person name="Wilkins M.J."/>
            <person name="Karaoz U."/>
            <person name="Brodie E.L."/>
            <person name="Williams K.H."/>
            <person name="Hubbard S.S."/>
            <person name="Banfield J.F."/>
        </authorList>
    </citation>
    <scope>NUCLEOTIDE SEQUENCE [LARGE SCALE GENOMIC DNA]</scope>
</reference>
<accession>A0A1F6LRB3</accession>
<feature type="domain" description="SbsA Ig-like" evidence="4">
    <location>
        <begin position="164"/>
        <end position="297"/>
    </location>
</feature>
<evidence type="ECO:0000259" key="4">
    <source>
        <dbReference type="Pfam" id="PF13205"/>
    </source>
</evidence>
<protein>
    <recommendedName>
        <fullName evidence="4">SbsA Ig-like domain-containing protein</fullName>
    </recommendedName>
</protein>
<organism evidence="5 6">
    <name type="scientific">Candidatus Magasanikbacteria bacterium RIFCSPHIGHO2_01_FULL_50_8</name>
    <dbReference type="NCBI Taxonomy" id="1798674"/>
    <lineage>
        <taxon>Bacteria</taxon>
        <taxon>Candidatus Magasanikiibacteriota</taxon>
    </lineage>
</organism>
<evidence type="ECO:0000256" key="1">
    <source>
        <dbReference type="ARBA" id="ARBA00022729"/>
    </source>
</evidence>
<dbReference type="InterPro" id="IPR043993">
    <property type="entry name" value="T4SS_pilin"/>
</dbReference>